<accession>A0ACB6ZP22</accession>
<reference evidence="1" key="1">
    <citation type="submission" date="2019-10" db="EMBL/GenBank/DDBJ databases">
        <authorList>
            <consortium name="DOE Joint Genome Institute"/>
            <person name="Kuo A."/>
            <person name="Miyauchi S."/>
            <person name="Kiss E."/>
            <person name="Drula E."/>
            <person name="Kohler A."/>
            <person name="Sanchez-Garcia M."/>
            <person name="Andreopoulos B."/>
            <person name="Barry K.W."/>
            <person name="Bonito G."/>
            <person name="Buee M."/>
            <person name="Carver A."/>
            <person name="Chen C."/>
            <person name="Cichocki N."/>
            <person name="Clum A."/>
            <person name="Culley D."/>
            <person name="Crous P.W."/>
            <person name="Fauchery L."/>
            <person name="Girlanda M."/>
            <person name="Hayes R."/>
            <person name="Keri Z."/>
            <person name="Labutti K."/>
            <person name="Lipzen A."/>
            <person name="Lombard V."/>
            <person name="Magnuson J."/>
            <person name="Maillard F."/>
            <person name="Morin E."/>
            <person name="Murat C."/>
            <person name="Nolan M."/>
            <person name="Ohm R."/>
            <person name="Pangilinan J."/>
            <person name="Pereira M."/>
            <person name="Perotto S."/>
            <person name="Peter M."/>
            <person name="Riley R."/>
            <person name="Sitrit Y."/>
            <person name="Stielow B."/>
            <person name="Szollosi G."/>
            <person name="Zifcakova L."/>
            <person name="Stursova M."/>
            <person name="Spatafora J.W."/>
            <person name="Tedersoo L."/>
            <person name="Vaario L.-M."/>
            <person name="Yamada A."/>
            <person name="Yan M."/>
            <person name="Wang P."/>
            <person name="Xu J."/>
            <person name="Bruns T."/>
            <person name="Baldrian P."/>
            <person name="Vilgalys R."/>
            <person name="Henrissat B."/>
            <person name="Grigoriev I.V."/>
            <person name="Hibbett D."/>
            <person name="Nagy L.G."/>
            <person name="Martin F.M."/>
        </authorList>
    </citation>
    <scope>NUCLEOTIDE SEQUENCE</scope>
    <source>
        <strain evidence="1">P2</strain>
    </source>
</reference>
<organism evidence="1 2">
    <name type="scientific">Thelephora ganbajun</name>
    <name type="common">Ganba fungus</name>
    <dbReference type="NCBI Taxonomy" id="370292"/>
    <lineage>
        <taxon>Eukaryota</taxon>
        <taxon>Fungi</taxon>
        <taxon>Dikarya</taxon>
        <taxon>Basidiomycota</taxon>
        <taxon>Agaricomycotina</taxon>
        <taxon>Agaricomycetes</taxon>
        <taxon>Thelephorales</taxon>
        <taxon>Thelephoraceae</taxon>
        <taxon>Thelephora</taxon>
    </lineage>
</organism>
<name>A0ACB6ZP22_THEGA</name>
<comment type="caution">
    <text evidence="1">The sequence shown here is derived from an EMBL/GenBank/DDBJ whole genome shotgun (WGS) entry which is preliminary data.</text>
</comment>
<evidence type="ECO:0000313" key="2">
    <source>
        <dbReference type="Proteomes" id="UP000886501"/>
    </source>
</evidence>
<gene>
    <name evidence="1" type="ORF">BDM02DRAFT_3068267</name>
</gene>
<sequence>MSQAVLLLRPNVPLYSTDALPTNCSAFSSISDAPAPPPPSITESMRTCECLTQTLCCHGCGNTVGYMIVIPVS</sequence>
<evidence type="ECO:0000313" key="1">
    <source>
        <dbReference type="EMBL" id="KAF9650896.1"/>
    </source>
</evidence>
<proteinExistence type="predicted"/>
<dbReference type="EMBL" id="MU117980">
    <property type="protein sequence ID" value="KAF9650896.1"/>
    <property type="molecule type" value="Genomic_DNA"/>
</dbReference>
<protein>
    <submittedName>
        <fullName evidence="1">Uncharacterized protein</fullName>
    </submittedName>
</protein>
<keyword evidence="2" id="KW-1185">Reference proteome</keyword>
<feature type="non-terminal residue" evidence="1">
    <location>
        <position position="73"/>
    </location>
</feature>
<dbReference type="Proteomes" id="UP000886501">
    <property type="component" value="Unassembled WGS sequence"/>
</dbReference>
<reference evidence="1" key="2">
    <citation type="journal article" date="2020" name="Nat. Commun.">
        <title>Large-scale genome sequencing of mycorrhizal fungi provides insights into the early evolution of symbiotic traits.</title>
        <authorList>
            <person name="Miyauchi S."/>
            <person name="Kiss E."/>
            <person name="Kuo A."/>
            <person name="Drula E."/>
            <person name="Kohler A."/>
            <person name="Sanchez-Garcia M."/>
            <person name="Morin E."/>
            <person name="Andreopoulos B."/>
            <person name="Barry K.W."/>
            <person name="Bonito G."/>
            <person name="Buee M."/>
            <person name="Carver A."/>
            <person name="Chen C."/>
            <person name="Cichocki N."/>
            <person name="Clum A."/>
            <person name="Culley D."/>
            <person name="Crous P.W."/>
            <person name="Fauchery L."/>
            <person name="Girlanda M."/>
            <person name="Hayes R.D."/>
            <person name="Keri Z."/>
            <person name="LaButti K."/>
            <person name="Lipzen A."/>
            <person name="Lombard V."/>
            <person name="Magnuson J."/>
            <person name="Maillard F."/>
            <person name="Murat C."/>
            <person name="Nolan M."/>
            <person name="Ohm R.A."/>
            <person name="Pangilinan J."/>
            <person name="Pereira M.F."/>
            <person name="Perotto S."/>
            <person name="Peter M."/>
            <person name="Pfister S."/>
            <person name="Riley R."/>
            <person name="Sitrit Y."/>
            <person name="Stielow J.B."/>
            <person name="Szollosi G."/>
            <person name="Zifcakova L."/>
            <person name="Stursova M."/>
            <person name="Spatafora J.W."/>
            <person name="Tedersoo L."/>
            <person name="Vaario L.M."/>
            <person name="Yamada A."/>
            <person name="Yan M."/>
            <person name="Wang P."/>
            <person name="Xu J."/>
            <person name="Bruns T."/>
            <person name="Baldrian P."/>
            <person name="Vilgalys R."/>
            <person name="Dunand C."/>
            <person name="Henrissat B."/>
            <person name="Grigoriev I.V."/>
            <person name="Hibbett D."/>
            <person name="Nagy L.G."/>
            <person name="Martin F.M."/>
        </authorList>
    </citation>
    <scope>NUCLEOTIDE SEQUENCE</scope>
    <source>
        <strain evidence="1">P2</strain>
    </source>
</reference>